<dbReference type="Proteomes" id="UP000317691">
    <property type="component" value="Unassembled WGS sequence"/>
</dbReference>
<evidence type="ECO:0000256" key="1">
    <source>
        <dbReference type="ARBA" id="ARBA00008361"/>
    </source>
</evidence>
<keyword evidence="3 5" id="KW-0808">Transferase</keyword>
<dbReference type="Pfam" id="PF08241">
    <property type="entry name" value="Methyltransf_11"/>
    <property type="match status" value="1"/>
</dbReference>
<protein>
    <submittedName>
        <fullName evidence="5">Methyltransferase domain-containing protein</fullName>
    </submittedName>
</protein>
<evidence type="ECO:0000259" key="4">
    <source>
        <dbReference type="Pfam" id="PF08241"/>
    </source>
</evidence>
<comment type="caution">
    <text evidence="5">The sequence shown here is derived from an EMBL/GenBank/DDBJ whole genome shotgun (WGS) entry which is preliminary data.</text>
</comment>
<dbReference type="GO" id="GO:0032259">
    <property type="term" value="P:methylation"/>
    <property type="evidence" value="ECO:0007669"/>
    <property type="project" value="UniProtKB-KW"/>
</dbReference>
<dbReference type="CDD" id="cd02440">
    <property type="entry name" value="AdoMet_MTases"/>
    <property type="match status" value="1"/>
</dbReference>
<evidence type="ECO:0000313" key="5">
    <source>
        <dbReference type="EMBL" id="TMQ62886.1"/>
    </source>
</evidence>
<dbReference type="Gene3D" id="3.40.50.150">
    <property type="entry name" value="Vaccinia Virus protein VP39"/>
    <property type="match status" value="1"/>
</dbReference>
<reference evidence="5 6" key="1">
    <citation type="journal article" date="2019" name="Nat. Microbiol.">
        <title>Mediterranean grassland soil C-N compound turnover is dependent on rainfall and depth, and is mediated by genomically divergent microorganisms.</title>
        <authorList>
            <person name="Diamond S."/>
            <person name="Andeer P.F."/>
            <person name="Li Z."/>
            <person name="Crits-Christoph A."/>
            <person name="Burstein D."/>
            <person name="Anantharaman K."/>
            <person name="Lane K.R."/>
            <person name="Thomas B.C."/>
            <person name="Pan C."/>
            <person name="Northen T.R."/>
            <person name="Banfield J.F."/>
        </authorList>
    </citation>
    <scope>NUCLEOTIDE SEQUENCE [LARGE SCALE GENOMIC DNA]</scope>
    <source>
        <strain evidence="5">WS_9</strain>
    </source>
</reference>
<dbReference type="GO" id="GO:0008757">
    <property type="term" value="F:S-adenosylmethionine-dependent methyltransferase activity"/>
    <property type="evidence" value="ECO:0007669"/>
    <property type="project" value="InterPro"/>
</dbReference>
<dbReference type="AlphaFoldDB" id="A0A538TH00"/>
<evidence type="ECO:0000256" key="2">
    <source>
        <dbReference type="ARBA" id="ARBA00022603"/>
    </source>
</evidence>
<dbReference type="EMBL" id="VBOZ01000035">
    <property type="protein sequence ID" value="TMQ62886.1"/>
    <property type="molecule type" value="Genomic_DNA"/>
</dbReference>
<accession>A0A538TH00</accession>
<comment type="similarity">
    <text evidence="1">Belongs to the methyltransferase superfamily.</text>
</comment>
<organism evidence="5 6">
    <name type="scientific">Eiseniibacteriota bacterium</name>
    <dbReference type="NCBI Taxonomy" id="2212470"/>
    <lineage>
        <taxon>Bacteria</taxon>
        <taxon>Candidatus Eiseniibacteriota</taxon>
    </lineage>
</organism>
<dbReference type="InterPro" id="IPR029063">
    <property type="entry name" value="SAM-dependent_MTases_sf"/>
</dbReference>
<gene>
    <name evidence="5" type="ORF">E6K79_11565</name>
</gene>
<dbReference type="InterPro" id="IPR051052">
    <property type="entry name" value="Diverse_substrate_MTase"/>
</dbReference>
<evidence type="ECO:0000313" key="6">
    <source>
        <dbReference type="Proteomes" id="UP000317691"/>
    </source>
</evidence>
<keyword evidence="2 5" id="KW-0489">Methyltransferase</keyword>
<sequence length="257" mass="29115">MVTDNRDIAKRQFGAHAEEYVKSVHHAKGESLDRLISLTAPRPEWRVLDVATGGGHTALALSPYVREVIATDLTPQMLEAARAFLQSKGAKNVEFREADATALPFTDSEFDLATCRIAPHHFPDVGLFVRELFRVVRPGGLAVVIDNMVPEDRTAAEFINNFEKTRDPSHNWSYAESDWLRFFQQAGFTTLHVEFFRKARDFDVWTGMMSVDAKTKEHLRAMLADAPNRARFALCPEEKHGALRFYLDELLIRGTKP</sequence>
<dbReference type="SUPFAM" id="SSF53335">
    <property type="entry name" value="S-adenosyl-L-methionine-dependent methyltransferases"/>
    <property type="match status" value="1"/>
</dbReference>
<dbReference type="PANTHER" id="PTHR44942">
    <property type="entry name" value="METHYLTRANSF_11 DOMAIN-CONTAINING PROTEIN"/>
    <property type="match status" value="1"/>
</dbReference>
<dbReference type="InterPro" id="IPR013216">
    <property type="entry name" value="Methyltransf_11"/>
</dbReference>
<proteinExistence type="inferred from homology"/>
<dbReference type="PANTHER" id="PTHR44942:SF4">
    <property type="entry name" value="METHYLTRANSFERASE TYPE 11 DOMAIN-CONTAINING PROTEIN"/>
    <property type="match status" value="1"/>
</dbReference>
<feature type="domain" description="Methyltransferase type 11" evidence="4">
    <location>
        <begin position="48"/>
        <end position="143"/>
    </location>
</feature>
<evidence type="ECO:0000256" key="3">
    <source>
        <dbReference type="ARBA" id="ARBA00022679"/>
    </source>
</evidence>
<name>A0A538TH00_UNCEI</name>